<dbReference type="AlphaFoldDB" id="A0A4Y9AHD5"/>
<dbReference type="Gene3D" id="2.40.400.10">
    <property type="entry name" value="Acetoacetate decarboxylase-like"/>
    <property type="match status" value="1"/>
</dbReference>
<proteinExistence type="predicted"/>
<reference evidence="1 2" key="1">
    <citation type="submission" date="2019-03" db="EMBL/GenBank/DDBJ databases">
        <title>Genome sequence of Lentibacillus salicampi ATCC BAA-719.</title>
        <authorList>
            <person name="Maclea K.S."/>
            <person name="Simoes Junior M."/>
        </authorList>
    </citation>
    <scope>NUCLEOTIDE SEQUENCE [LARGE SCALE GENOMIC DNA]</scope>
    <source>
        <strain evidence="1 2">ATCC BAA-719</strain>
    </source>
</reference>
<dbReference type="RefSeq" id="WP_135108016.1">
    <property type="nucleotide sequence ID" value="NZ_SRHY01000001.1"/>
</dbReference>
<dbReference type="PANTHER" id="PTHR39186">
    <property type="entry name" value="DUF2071 FAMILY PROTEIN"/>
    <property type="match status" value="1"/>
</dbReference>
<accession>A0A4Y9AHD5</accession>
<organism evidence="1 2">
    <name type="scientific">Lentibacillus salicampi</name>
    <dbReference type="NCBI Taxonomy" id="175306"/>
    <lineage>
        <taxon>Bacteria</taxon>
        <taxon>Bacillati</taxon>
        <taxon>Bacillota</taxon>
        <taxon>Bacilli</taxon>
        <taxon>Bacillales</taxon>
        <taxon>Bacillaceae</taxon>
        <taxon>Lentibacillus</taxon>
    </lineage>
</organism>
<dbReference type="SUPFAM" id="SSF160104">
    <property type="entry name" value="Acetoacetate decarboxylase-like"/>
    <property type="match status" value="1"/>
</dbReference>
<gene>
    <name evidence="1" type="ORF">E4U82_00165</name>
</gene>
<dbReference type="OrthoDB" id="150993at2"/>
<evidence type="ECO:0000313" key="2">
    <source>
        <dbReference type="Proteomes" id="UP000298484"/>
    </source>
</evidence>
<dbReference type="PANTHER" id="PTHR39186:SF1">
    <property type="entry name" value="DUF2071 DOMAIN-CONTAINING PROTEIN"/>
    <property type="match status" value="1"/>
</dbReference>
<name>A0A4Y9AHD5_9BACI</name>
<dbReference type="Proteomes" id="UP000298484">
    <property type="component" value="Unassembled WGS sequence"/>
</dbReference>
<keyword evidence="2" id="KW-1185">Reference proteome</keyword>
<dbReference type="EMBL" id="SRHY01000001">
    <property type="protein sequence ID" value="TFJ94370.1"/>
    <property type="molecule type" value="Genomic_DNA"/>
</dbReference>
<sequence length="245" mass="28635">MYEDLLNSTAHRDRPLPPGPWVMMQQWEYLLFMHCRLSQQVVEQYLPPGLELDTYDGDAWVSVIPFKVRKLHLRGLPQMPFLNNFLEVNVRTYVKRHGMKGVYFFGLGTNQLGTVLGARLATLPYYYADTLMNIQDGVIHFRSERRGKYQGILNVDYQPDGEHYHPEKDSLESWLLDRFFLWTYKHGALYRGVIHHKQWEIQKAQAAMEQRLLTPFLPNGVSNGNAPAHYAASQTALIWRIQKEK</sequence>
<dbReference type="InterPro" id="IPR023375">
    <property type="entry name" value="ADC_dom_sf"/>
</dbReference>
<dbReference type="InterPro" id="IPR018644">
    <property type="entry name" value="DUF2071"/>
</dbReference>
<evidence type="ECO:0000313" key="1">
    <source>
        <dbReference type="EMBL" id="TFJ94370.1"/>
    </source>
</evidence>
<comment type="caution">
    <text evidence="1">The sequence shown here is derived from an EMBL/GenBank/DDBJ whole genome shotgun (WGS) entry which is preliminary data.</text>
</comment>
<protein>
    <submittedName>
        <fullName evidence="1">DUF2071 domain-containing protein</fullName>
    </submittedName>
</protein>
<dbReference type="Pfam" id="PF09844">
    <property type="entry name" value="DUF2071"/>
    <property type="match status" value="1"/>
</dbReference>